<protein>
    <submittedName>
        <fullName evidence="1">Uncharacterized protein</fullName>
    </submittedName>
</protein>
<organism evidence="1">
    <name type="scientific">Trieres chinensis</name>
    <name type="common">Marine centric diatom</name>
    <name type="synonym">Odontella sinensis</name>
    <dbReference type="NCBI Taxonomy" id="1514140"/>
    <lineage>
        <taxon>Eukaryota</taxon>
        <taxon>Sar</taxon>
        <taxon>Stramenopiles</taxon>
        <taxon>Ochrophyta</taxon>
        <taxon>Bacillariophyta</taxon>
        <taxon>Mediophyceae</taxon>
        <taxon>Biddulphiophycidae</taxon>
        <taxon>Eupodiscales</taxon>
        <taxon>Parodontellaceae</taxon>
        <taxon>Trieres</taxon>
    </lineage>
</organism>
<name>A0A7S2EME2_TRICV</name>
<reference evidence="1" key="1">
    <citation type="submission" date="2021-01" db="EMBL/GenBank/DDBJ databases">
        <authorList>
            <person name="Corre E."/>
            <person name="Pelletier E."/>
            <person name="Niang G."/>
            <person name="Scheremetjew M."/>
            <person name="Finn R."/>
            <person name="Kale V."/>
            <person name="Holt S."/>
            <person name="Cochrane G."/>
            <person name="Meng A."/>
            <person name="Brown T."/>
            <person name="Cohen L."/>
        </authorList>
    </citation>
    <scope>NUCLEOTIDE SEQUENCE</scope>
    <source>
        <strain evidence="1">Grunow 1884</strain>
    </source>
</reference>
<dbReference type="AlphaFoldDB" id="A0A7S2EME2"/>
<proteinExistence type="predicted"/>
<accession>A0A7S2EME2</accession>
<dbReference type="InterPro" id="IPR053325">
    <property type="entry name" value="H3-Acetyl_Activator"/>
</dbReference>
<dbReference type="EMBL" id="HBGO01023115">
    <property type="protein sequence ID" value="CAD9345893.1"/>
    <property type="molecule type" value="Transcribed_RNA"/>
</dbReference>
<evidence type="ECO:0000313" key="1">
    <source>
        <dbReference type="EMBL" id="CAD9345893.1"/>
    </source>
</evidence>
<sequence>MLAVTARTIPSRLRSVASPIARRELSLEYCDRPCSVAVGRSAPACSRGTRAYASVSTPRPDFPVVSHEASVEFIEGVYQSFLRANTGETRSCVSEDELRRRLDAFQDLLAEARQCIEDCADSAETSDFDQEAVAARDAVEEACSVYADILEDLEGAEKTAKRYPYGVVKKSELVRRLQGLKIDKLKGELTNITRNWRPPLREGSS</sequence>
<dbReference type="PANTHER" id="PTHR35706:SF1">
    <property type="entry name" value="EMBRYOGENESIS-LIKE PROTEIN"/>
    <property type="match status" value="1"/>
</dbReference>
<gene>
    <name evidence="1" type="ORF">OSIN01602_LOCUS13299</name>
</gene>
<dbReference type="PANTHER" id="PTHR35706">
    <property type="entry name" value="F14O23.11 PROTEIN"/>
    <property type="match status" value="1"/>
</dbReference>